<keyword evidence="2" id="KW-1185">Reference proteome</keyword>
<dbReference type="Proteomes" id="UP000053477">
    <property type="component" value="Unassembled WGS sequence"/>
</dbReference>
<proteinExistence type="predicted"/>
<name>A0A0H2R384_9AGAM</name>
<sequence length="542" mass="61682">MSHPRQYIRSEARLSVALQNVSQHPSLAARRALDGSMEHGLVVARNLKTIPRTFHSALVRMYARWLTALNGGDILDENGQLEVAAFDTPIHALHHMKRPFFESNPAAVSAVTESLPILRAWLSIAVRCIIRNQRLSGFPDGRVRVMLRALNVFVIMRRIGENGSQFIAEHHVYNTVTDLWLQTRGQDTREDKILSAIFMELKNEYINHNSGSFLQFIFERADARGLGDTIIDLQLSRLDMALSCDEEHNRQYELSIDAHLATLYALVYEQGFIGTPRTHKGFIVLGGVQMVMKLLDSSLEHSMWLSSGYCLAIVANILGSSRSQRCISIALTANLVQHLSTGTRAFDRLQDLGRSSIQMLLRDILPDFLLFRSIIKLCDGLNEGGMLRPALRNNSHLKEDWDHLFALYDFRLEAYRSAPRLDGRWRTCGHKADCDDLKQIRDSHMRTNPESFQPNEGIHIRYESTKDWSPTTMASGDIQIDDTTSVIPLLQICDILKGEENSSVVDTIVKITFRRHYKQEKTFLYFKARVDVKKSKEFPMAS</sequence>
<accession>A0A0H2R384</accession>
<protein>
    <submittedName>
        <fullName evidence="1">Uncharacterized protein</fullName>
    </submittedName>
</protein>
<organism evidence="1 2">
    <name type="scientific">Schizopora paradoxa</name>
    <dbReference type="NCBI Taxonomy" id="27342"/>
    <lineage>
        <taxon>Eukaryota</taxon>
        <taxon>Fungi</taxon>
        <taxon>Dikarya</taxon>
        <taxon>Basidiomycota</taxon>
        <taxon>Agaricomycotina</taxon>
        <taxon>Agaricomycetes</taxon>
        <taxon>Hymenochaetales</taxon>
        <taxon>Schizoporaceae</taxon>
        <taxon>Schizopora</taxon>
    </lineage>
</organism>
<dbReference type="EMBL" id="KQ086219">
    <property type="protein sequence ID" value="KLO06284.1"/>
    <property type="molecule type" value="Genomic_DNA"/>
</dbReference>
<evidence type="ECO:0000313" key="1">
    <source>
        <dbReference type="EMBL" id="KLO06284.1"/>
    </source>
</evidence>
<reference evidence="1 2" key="1">
    <citation type="submission" date="2015-04" db="EMBL/GenBank/DDBJ databases">
        <title>Complete genome sequence of Schizopora paradoxa KUC8140, a cosmopolitan wood degrader in East Asia.</title>
        <authorList>
            <consortium name="DOE Joint Genome Institute"/>
            <person name="Min B."/>
            <person name="Park H."/>
            <person name="Jang Y."/>
            <person name="Kim J.-J."/>
            <person name="Kim K.H."/>
            <person name="Pangilinan J."/>
            <person name="Lipzen A."/>
            <person name="Riley R."/>
            <person name="Grigoriev I.V."/>
            <person name="Spatafora J.W."/>
            <person name="Choi I.-G."/>
        </authorList>
    </citation>
    <scope>NUCLEOTIDE SEQUENCE [LARGE SCALE GENOMIC DNA]</scope>
    <source>
        <strain evidence="1 2">KUC8140</strain>
    </source>
</reference>
<dbReference type="AlphaFoldDB" id="A0A0H2R384"/>
<dbReference type="InParanoid" id="A0A0H2R384"/>
<evidence type="ECO:0000313" key="2">
    <source>
        <dbReference type="Proteomes" id="UP000053477"/>
    </source>
</evidence>
<gene>
    <name evidence="1" type="ORF">SCHPADRAFT_895565</name>
</gene>